<gene>
    <name evidence="2" type="ORF">IAA86_03750</name>
</gene>
<dbReference type="AlphaFoldDB" id="A0A9D1FIF5"/>
<evidence type="ECO:0000313" key="2">
    <source>
        <dbReference type="EMBL" id="HIS74118.1"/>
    </source>
</evidence>
<organism evidence="2 3">
    <name type="scientific">Candidatus Galligastranaerophilus intestinavium</name>
    <dbReference type="NCBI Taxonomy" id="2840836"/>
    <lineage>
        <taxon>Bacteria</taxon>
        <taxon>Candidatus Galligastranaerophilus</taxon>
    </lineage>
</organism>
<feature type="domain" description="DUF2344" evidence="1">
    <location>
        <begin position="7"/>
        <end position="192"/>
    </location>
</feature>
<evidence type="ECO:0000259" key="1">
    <source>
        <dbReference type="Pfam" id="PF10105"/>
    </source>
</evidence>
<reference evidence="2" key="1">
    <citation type="submission" date="2020-10" db="EMBL/GenBank/DDBJ databases">
        <authorList>
            <person name="Gilroy R."/>
        </authorList>
    </citation>
    <scope>NUCLEOTIDE SEQUENCE</scope>
    <source>
        <strain evidence="2">CHK152-2871</strain>
    </source>
</reference>
<reference evidence="2" key="2">
    <citation type="journal article" date="2021" name="PeerJ">
        <title>Extensive microbial diversity within the chicken gut microbiome revealed by metagenomics and culture.</title>
        <authorList>
            <person name="Gilroy R."/>
            <person name="Ravi A."/>
            <person name="Getino M."/>
            <person name="Pursley I."/>
            <person name="Horton D.L."/>
            <person name="Alikhan N.F."/>
            <person name="Baker D."/>
            <person name="Gharbi K."/>
            <person name="Hall N."/>
            <person name="Watson M."/>
            <person name="Adriaenssens E.M."/>
            <person name="Foster-Nyarko E."/>
            <person name="Jarju S."/>
            <person name="Secka A."/>
            <person name="Antonio M."/>
            <person name="Oren A."/>
            <person name="Chaudhuri R.R."/>
            <person name="La Ragione R."/>
            <person name="Hildebrand F."/>
            <person name="Pallen M.J."/>
        </authorList>
    </citation>
    <scope>NUCLEOTIDE SEQUENCE</scope>
    <source>
        <strain evidence="2">CHK152-2871</strain>
    </source>
</reference>
<accession>A0A9D1FIF5</accession>
<dbReference type="Proteomes" id="UP000886865">
    <property type="component" value="Unassembled WGS sequence"/>
</dbReference>
<name>A0A9D1FIF5_9BACT</name>
<dbReference type="EMBL" id="DVJQ01000032">
    <property type="protein sequence ID" value="HIS74118.1"/>
    <property type="molecule type" value="Genomic_DNA"/>
</dbReference>
<dbReference type="NCBIfam" id="TIGR03936">
    <property type="entry name" value="sam_1_link_chp"/>
    <property type="match status" value="1"/>
</dbReference>
<evidence type="ECO:0000313" key="3">
    <source>
        <dbReference type="Proteomes" id="UP000886865"/>
    </source>
</evidence>
<proteinExistence type="predicted"/>
<comment type="caution">
    <text evidence="2">The sequence shown here is derived from an EMBL/GenBank/DDBJ whole genome shotgun (WGS) entry which is preliminary data.</text>
</comment>
<protein>
    <submittedName>
        <fullName evidence="2">DUF2344 domain-containing protein</fullName>
    </submittedName>
</protein>
<sequence length="228" mass="26800">MQQEIFKYRIKLTKYGELKYISHLDWQNLIIKTLRRCSLSLVLTEGFNKIPKTSFSPALPLFIESECELVYFQTHRALPQNFKEIFEKNTNKNVKLIECLDLSKTQTKLPALETLIQWAKYEAKVVLNKNESILNFKELEYNTNKCLSCDEILIERKTKKGLNKVINYRKSLNFLEFKDGVVSFVLKCGQDPIIPSFRADEFLKTVYGDDSKFDVKRVCFFDKNLRVI</sequence>
<dbReference type="InterPro" id="IPR018768">
    <property type="entry name" value="DUF2344"/>
</dbReference>
<dbReference type="Pfam" id="PF10105">
    <property type="entry name" value="DUF2344"/>
    <property type="match status" value="1"/>
</dbReference>